<dbReference type="HOGENOM" id="CLU_616639_0_0_7"/>
<evidence type="ECO:0000313" key="10">
    <source>
        <dbReference type="Proteomes" id="UP000007089"/>
    </source>
</evidence>
<dbReference type="EMBL" id="CP001359">
    <property type="protein sequence ID" value="ACL67623.1"/>
    <property type="molecule type" value="Genomic_DNA"/>
</dbReference>
<keyword evidence="6" id="KW-0472">Membrane</keyword>
<reference evidence="9" key="1">
    <citation type="submission" date="2009-01" db="EMBL/GenBank/DDBJ databases">
        <title>Complete sequence of Anaeromyxobacter dehalogenans 2CP-1.</title>
        <authorList>
            <consortium name="US DOE Joint Genome Institute"/>
            <person name="Lucas S."/>
            <person name="Copeland A."/>
            <person name="Lapidus A."/>
            <person name="Glavina del Rio T."/>
            <person name="Dalin E."/>
            <person name="Tice H."/>
            <person name="Bruce D."/>
            <person name="Goodwin L."/>
            <person name="Pitluck S."/>
            <person name="Saunders E."/>
            <person name="Brettin T."/>
            <person name="Detter J.C."/>
            <person name="Han C."/>
            <person name="Larimer F."/>
            <person name="Land M."/>
            <person name="Hauser L."/>
            <person name="Kyrpides N."/>
            <person name="Ovchinnikova G."/>
            <person name="Beliaev A.S."/>
            <person name="Richardson P."/>
        </authorList>
    </citation>
    <scope>NUCLEOTIDE SEQUENCE</scope>
    <source>
        <strain evidence="9">2CP-1</strain>
    </source>
</reference>
<evidence type="ECO:0000256" key="2">
    <source>
        <dbReference type="ARBA" id="ARBA00007613"/>
    </source>
</evidence>
<keyword evidence="7" id="KW-0998">Cell outer membrane</keyword>
<evidence type="ECO:0000256" key="7">
    <source>
        <dbReference type="ARBA" id="ARBA00023237"/>
    </source>
</evidence>
<comment type="similarity">
    <text evidence="2">Belongs to the outer membrane factor (OMF) (TC 1.B.17) family.</text>
</comment>
<feature type="signal peptide" evidence="8">
    <location>
        <begin position="1"/>
        <end position="20"/>
    </location>
</feature>
<dbReference type="AlphaFoldDB" id="B8JBL5"/>
<evidence type="ECO:0000256" key="3">
    <source>
        <dbReference type="ARBA" id="ARBA00022448"/>
    </source>
</evidence>
<dbReference type="InterPro" id="IPR003423">
    <property type="entry name" value="OMP_efflux"/>
</dbReference>
<dbReference type="GO" id="GO:0009279">
    <property type="term" value="C:cell outer membrane"/>
    <property type="evidence" value="ECO:0007669"/>
    <property type="project" value="UniProtKB-SubCell"/>
</dbReference>
<dbReference type="Pfam" id="PF02321">
    <property type="entry name" value="OEP"/>
    <property type="match status" value="2"/>
</dbReference>
<organism evidence="9 10">
    <name type="scientific">Anaeromyxobacter dehalogenans (strain ATCC BAA-258 / DSM 21875 / 2CP-1)</name>
    <dbReference type="NCBI Taxonomy" id="455488"/>
    <lineage>
        <taxon>Bacteria</taxon>
        <taxon>Pseudomonadati</taxon>
        <taxon>Myxococcota</taxon>
        <taxon>Myxococcia</taxon>
        <taxon>Myxococcales</taxon>
        <taxon>Cystobacterineae</taxon>
        <taxon>Anaeromyxobacteraceae</taxon>
        <taxon>Anaeromyxobacter</taxon>
    </lineage>
</organism>
<proteinExistence type="inferred from homology"/>
<protein>
    <submittedName>
        <fullName evidence="9">Outer membrane efflux protein</fullName>
    </submittedName>
</protein>
<dbReference type="KEGG" id="acp:A2cp1_4306"/>
<gene>
    <name evidence="9" type="ordered locus">A2cp1_4306</name>
</gene>
<dbReference type="SUPFAM" id="SSF56954">
    <property type="entry name" value="Outer membrane efflux proteins (OEP)"/>
    <property type="match status" value="1"/>
</dbReference>
<keyword evidence="3" id="KW-0813">Transport</keyword>
<evidence type="ECO:0000256" key="6">
    <source>
        <dbReference type="ARBA" id="ARBA00023136"/>
    </source>
</evidence>
<dbReference type="PANTHER" id="PTHR30026:SF20">
    <property type="entry name" value="OUTER MEMBRANE PROTEIN TOLC"/>
    <property type="match status" value="1"/>
</dbReference>
<evidence type="ECO:0000256" key="4">
    <source>
        <dbReference type="ARBA" id="ARBA00022452"/>
    </source>
</evidence>
<dbReference type="GO" id="GO:1990281">
    <property type="term" value="C:efflux pump complex"/>
    <property type="evidence" value="ECO:0007669"/>
    <property type="project" value="TreeGrafter"/>
</dbReference>
<dbReference type="GO" id="GO:0015562">
    <property type="term" value="F:efflux transmembrane transporter activity"/>
    <property type="evidence" value="ECO:0007669"/>
    <property type="project" value="InterPro"/>
</dbReference>
<dbReference type="Gene3D" id="1.20.1600.10">
    <property type="entry name" value="Outer membrane efflux proteins (OEP)"/>
    <property type="match status" value="1"/>
</dbReference>
<feature type="chain" id="PRO_5002875099" evidence="8">
    <location>
        <begin position="21"/>
        <end position="447"/>
    </location>
</feature>
<keyword evidence="10" id="KW-1185">Reference proteome</keyword>
<dbReference type="InterPro" id="IPR051906">
    <property type="entry name" value="TolC-like"/>
</dbReference>
<dbReference type="GO" id="GO:0015288">
    <property type="term" value="F:porin activity"/>
    <property type="evidence" value="ECO:0007669"/>
    <property type="project" value="TreeGrafter"/>
</dbReference>
<keyword evidence="8" id="KW-0732">Signal</keyword>
<dbReference type="Proteomes" id="UP000007089">
    <property type="component" value="Chromosome"/>
</dbReference>
<keyword evidence="5" id="KW-0812">Transmembrane</keyword>
<dbReference type="RefSeq" id="WP_015935325.1">
    <property type="nucleotide sequence ID" value="NC_011891.1"/>
</dbReference>
<evidence type="ECO:0000256" key="8">
    <source>
        <dbReference type="SAM" id="SignalP"/>
    </source>
</evidence>
<comment type="subcellular location">
    <subcellularLocation>
        <location evidence="1">Cell outer membrane</location>
    </subcellularLocation>
</comment>
<dbReference type="PANTHER" id="PTHR30026">
    <property type="entry name" value="OUTER MEMBRANE PROTEIN TOLC"/>
    <property type="match status" value="1"/>
</dbReference>
<sequence>MRSLAAALLLALASATRAQAPITLDDALAQAARANADLSMARADRGMAAADRGQARAAVLPRLDLDAGFGHSFIGRASGAGALIDPITGQVTVIGVASDSEAYSASLSLSQPLFDWARFKDLDRARWGARASDRGYDETALSVSFEVTRRFYDLVKQERSLEVLQKTVTRSQELVDRAEALFTAGRAPKSDTYSARVNLQNDRIAVEGQHIRVAQARTALAQVLGRIDAEAISVVAPAAIDAPGVPGAEPPPADALLARARERRPAVLAQAASVHAARAGVGGAQAGYLPTVSAVGSYARQGTVLGGQGGVYGDPSRDYSASAQVVLSWNLFEGFGTSARVQRASASLDRARADEDRTLQAVAKEIGDARAATVALARQVALATDTLTIAQQSLALATERLEAGLANQLELRDANLKLTQAELSLLESRIDHAVAVADLARAAGGTL</sequence>
<name>B8JBL5_ANAD2</name>
<evidence type="ECO:0000313" key="9">
    <source>
        <dbReference type="EMBL" id="ACL67623.1"/>
    </source>
</evidence>
<accession>B8JBL5</accession>
<keyword evidence="4" id="KW-1134">Transmembrane beta strand</keyword>
<evidence type="ECO:0000256" key="5">
    <source>
        <dbReference type="ARBA" id="ARBA00022692"/>
    </source>
</evidence>
<evidence type="ECO:0000256" key="1">
    <source>
        <dbReference type="ARBA" id="ARBA00004442"/>
    </source>
</evidence>